<protein>
    <recommendedName>
        <fullName evidence="1">FlgO domain-containing protein</fullName>
    </recommendedName>
</protein>
<dbReference type="EMBL" id="FORX01000001">
    <property type="protein sequence ID" value="SFJ11886.1"/>
    <property type="molecule type" value="Genomic_DNA"/>
</dbReference>
<dbReference type="RefSeq" id="WP_143075501.1">
    <property type="nucleotide sequence ID" value="NZ_FORX01000001.1"/>
</dbReference>
<organism evidence="2 3">
    <name type="scientific">Desulfomicrobium apsheronum</name>
    <dbReference type="NCBI Taxonomy" id="52560"/>
    <lineage>
        <taxon>Bacteria</taxon>
        <taxon>Pseudomonadati</taxon>
        <taxon>Thermodesulfobacteriota</taxon>
        <taxon>Desulfovibrionia</taxon>
        <taxon>Desulfovibrionales</taxon>
        <taxon>Desulfomicrobiaceae</taxon>
        <taxon>Desulfomicrobium</taxon>
    </lineage>
</organism>
<dbReference type="Pfam" id="PF17680">
    <property type="entry name" value="FlgO"/>
    <property type="match status" value="1"/>
</dbReference>
<evidence type="ECO:0000313" key="2">
    <source>
        <dbReference type="EMBL" id="SFJ11886.1"/>
    </source>
</evidence>
<feature type="domain" description="FlgO" evidence="1">
    <location>
        <begin position="39"/>
        <end position="168"/>
    </location>
</feature>
<sequence>MSKLYVLLFCVFIGGCVQLPPFYEVGSRTKTPPLIPLSYKAGDHLHRQLSGSGVAGYPMLAASFVDSTNVENTNDLGRLLSEQVSSRLSQLGYSVTEVQLRSDELRVLPEGGVLALSRDVSRINTDVPAYSVLVGTYTIIERQIYVNARVLRTGDGVALASSDFTLPYVRPKKIGGGGASVQPSVKTSLD</sequence>
<gene>
    <name evidence="2" type="ORF">SAMN04488082_101368</name>
</gene>
<dbReference type="OrthoDB" id="5452881at2"/>
<dbReference type="STRING" id="52560.SAMN04488082_101368"/>
<accession>A0A1I3NT27</accession>
<dbReference type="Proteomes" id="UP000198635">
    <property type="component" value="Unassembled WGS sequence"/>
</dbReference>
<dbReference type="InterPro" id="IPR041215">
    <property type="entry name" value="FlgO_dom"/>
</dbReference>
<proteinExistence type="predicted"/>
<dbReference type="AlphaFoldDB" id="A0A1I3NT27"/>
<name>A0A1I3NT27_9BACT</name>
<keyword evidence="3" id="KW-1185">Reference proteome</keyword>
<evidence type="ECO:0000259" key="1">
    <source>
        <dbReference type="Pfam" id="PF17680"/>
    </source>
</evidence>
<dbReference type="PROSITE" id="PS51257">
    <property type="entry name" value="PROKAR_LIPOPROTEIN"/>
    <property type="match status" value="1"/>
</dbReference>
<evidence type="ECO:0000313" key="3">
    <source>
        <dbReference type="Proteomes" id="UP000198635"/>
    </source>
</evidence>
<reference evidence="3" key="1">
    <citation type="submission" date="2016-10" db="EMBL/GenBank/DDBJ databases">
        <authorList>
            <person name="Varghese N."/>
            <person name="Submissions S."/>
        </authorList>
    </citation>
    <scope>NUCLEOTIDE SEQUENCE [LARGE SCALE GENOMIC DNA]</scope>
    <source>
        <strain evidence="3">DSM 5918</strain>
    </source>
</reference>